<feature type="transmembrane region" description="Helical" evidence="9">
    <location>
        <begin position="32"/>
        <end position="52"/>
    </location>
</feature>
<feature type="domain" description="CN hydrolase" evidence="10">
    <location>
        <begin position="203"/>
        <end position="443"/>
    </location>
</feature>
<feature type="transmembrane region" description="Helical" evidence="9">
    <location>
        <begin position="167"/>
        <end position="188"/>
    </location>
</feature>
<evidence type="ECO:0000256" key="5">
    <source>
        <dbReference type="ARBA" id="ARBA00022692"/>
    </source>
</evidence>
<dbReference type="CDD" id="cd07571">
    <property type="entry name" value="ALP_N-acyl_transferase"/>
    <property type="match status" value="1"/>
</dbReference>
<dbReference type="InterPro" id="IPR003010">
    <property type="entry name" value="C-N_Hydrolase"/>
</dbReference>
<dbReference type="HAMAP" id="MF_01148">
    <property type="entry name" value="Lnt"/>
    <property type="match status" value="1"/>
</dbReference>
<comment type="similarity">
    <text evidence="2 9">Belongs to the CN hydrolase family. Apolipoprotein N-acyltransferase subfamily.</text>
</comment>
<evidence type="ECO:0000259" key="10">
    <source>
        <dbReference type="PROSITE" id="PS50263"/>
    </source>
</evidence>
<dbReference type="Pfam" id="PF00795">
    <property type="entry name" value="CN_hydrolase"/>
    <property type="match status" value="1"/>
</dbReference>
<keyword evidence="4 9" id="KW-0808">Transferase</keyword>
<evidence type="ECO:0000256" key="6">
    <source>
        <dbReference type="ARBA" id="ARBA00022989"/>
    </source>
</evidence>
<accession>A0A2S5JLN4</accession>
<keyword evidence="3 9" id="KW-1003">Cell membrane</keyword>
<comment type="function">
    <text evidence="9">Catalyzes the phospholipid dependent N-acylation of the N-terminal cysteine of apolipoprotein, the last step in lipoprotein maturation.</text>
</comment>
<dbReference type="UniPathway" id="UPA00666"/>
<feature type="transmembrane region" description="Helical" evidence="9">
    <location>
        <begin position="136"/>
        <end position="155"/>
    </location>
</feature>
<dbReference type="GO" id="GO:0042158">
    <property type="term" value="P:lipoprotein biosynthetic process"/>
    <property type="evidence" value="ECO:0007669"/>
    <property type="project" value="UniProtKB-UniRule"/>
</dbReference>
<keyword evidence="5 9" id="KW-0812">Transmembrane</keyword>
<reference evidence="11 12" key="1">
    <citation type="submission" date="2018-01" db="EMBL/GenBank/DDBJ databases">
        <title>Genomic Encyclopedia of Archaeal and Bacterial Type Strains, Phase II (KMG-II): from individual species to whole genera.</title>
        <authorList>
            <person name="Goeker M."/>
        </authorList>
    </citation>
    <scope>NUCLEOTIDE SEQUENCE [LARGE SCALE GENOMIC DNA]</scope>
    <source>
        <strain evidence="11 12">DSM 12048</strain>
    </source>
</reference>
<dbReference type="SUPFAM" id="SSF56317">
    <property type="entry name" value="Carbon-nitrogen hydrolase"/>
    <property type="match status" value="1"/>
</dbReference>
<dbReference type="AlphaFoldDB" id="A0A2S5JLN4"/>
<keyword evidence="6 9" id="KW-1133">Transmembrane helix</keyword>
<evidence type="ECO:0000256" key="4">
    <source>
        <dbReference type="ARBA" id="ARBA00022679"/>
    </source>
</evidence>
<keyword evidence="8 9" id="KW-0012">Acyltransferase</keyword>
<dbReference type="Pfam" id="PF20154">
    <property type="entry name" value="LNT_N"/>
    <property type="match status" value="1"/>
</dbReference>
<evidence type="ECO:0000256" key="9">
    <source>
        <dbReference type="HAMAP-Rule" id="MF_01148"/>
    </source>
</evidence>
<dbReference type="EC" id="2.3.1.269" evidence="9"/>
<evidence type="ECO:0000256" key="7">
    <source>
        <dbReference type="ARBA" id="ARBA00023136"/>
    </source>
</evidence>
<dbReference type="Proteomes" id="UP000239736">
    <property type="component" value="Unassembled WGS sequence"/>
</dbReference>
<comment type="pathway">
    <text evidence="9">Protein modification; lipoprotein biosynthesis (N-acyl transfer).</text>
</comment>
<dbReference type="EMBL" id="PRDS01000001">
    <property type="protein sequence ID" value="PPB82360.1"/>
    <property type="molecule type" value="Genomic_DNA"/>
</dbReference>
<dbReference type="PANTHER" id="PTHR38686:SF1">
    <property type="entry name" value="APOLIPOPROTEIN N-ACYLTRANSFERASE"/>
    <property type="match status" value="1"/>
</dbReference>
<protein>
    <recommendedName>
        <fullName evidence="9">Apolipoprotein N-acyltransferase</fullName>
        <shortName evidence="9">ALP N-acyltransferase</shortName>
        <ecNumber evidence="9">2.3.1.269</ecNumber>
    </recommendedName>
</protein>
<dbReference type="GO" id="GO:0005886">
    <property type="term" value="C:plasma membrane"/>
    <property type="evidence" value="ECO:0007669"/>
    <property type="project" value="UniProtKB-SubCell"/>
</dbReference>
<keyword evidence="7 9" id="KW-0472">Membrane</keyword>
<evidence type="ECO:0000313" key="12">
    <source>
        <dbReference type="Proteomes" id="UP000239736"/>
    </source>
</evidence>
<keyword evidence="11" id="KW-0449">Lipoprotein</keyword>
<gene>
    <name evidence="9" type="primary">lnt</name>
    <name evidence="11" type="ORF">LV82_00290</name>
</gene>
<sequence>MGQAPWGAWWLALIGLGALAVLILAETRPVRAAWLGWAGGVGHFAAAMFWIVEPFLVDPDTYGWMAPFALVFTATGLALFWAFAGWMSALWPGRACRAMGLVLGFGLADLARSYVLTGFPWALIGHVWIDTPVAQLAAWFGPVGLSVLTVAVVILPLGARDWSMRGLVTIPSVAVLALGWSLGLWRLALPEVPRDRPIHVRLVQPDAEQHLKWRADMWRLFLDRQMALSAKPSAVALDLIVWPETAVPFLLDGAEPFFERLAGATGGVPVAVGIQREIGARFYNSLAFADGAGRVIDVYDKWHLVPFGEYVPLGDALAAFGLTAFAAQEGNGYSPGPGPRLIDLGRAGRVLPLICYEAVFPQDVRAAGDRPDWILQVTNDGWFGKIAGPYQHLAQARLRAIEQGLPLLRAANTGISAAIDGRGRVIDALPLGAIGAIDVAVPAALPPTPYSRMGDWPMGALLAFLLAALAWRRSAKVH</sequence>
<comment type="catalytic activity">
    <reaction evidence="9">
        <text>N-terminal S-1,2-diacyl-sn-glyceryl-L-cysteinyl-[lipoprotein] + a glycerophospholipid = N-acyl-S-1,2-diacyl-sn-glyceryl-L-cysteinyl-[lipoprotein] + a 2-acyl-sn-glycero-3-phospholipid + H(+)</text>
        <dbReference type="Rhea" id="RHEA:48228"/>
        <dbReference type="Rhea" id="RHEA-COMP:14681"/>
        <dbReference type="Rhea" id="RHEA-COMP:14684"/>
        <dbReference type="ChEBI" id="CHEBI:15378"/>
        <dbReference type="ChEBI" id="CHEBI:136912"/>
        <dbReference type="ChEBI" id="CHEBI:140656"/>
        <dbReference type="ChEBI" id="CHEBI:140657"/>
        <dbReference type="ChEBI" id="CHEBI:140660"/>
        <dbReference type="EC" id="2.3.1.269"/>
    </reaction>
</comment>
<dbReference type="NCBIfam" id="TIGR00546">
    <property type="entry name" value="lnt"/>
    <property type="match status" value="1"/>
</dbReference>
<dbReference type="GO" id="GO:0016410">
    <property type="term" value="F:N-acyltransferase activity"/>
    <property type="evidence" value="ECO:0007669"/>
    <property type="project" value="UniProtKB-UniRule"/>
</dbReference>
<dbReference type="Gene3D" id="3.60.110.10">
    <property type="entry name" value="Carbon-nitrogen hydrolase"/>
    <property type="match status" value="1"/>
</dbReference>
<feature type="transmembrane region" description="Helical" evidence="9">
    <location>
        <begin position="6"/>
        <end position="25"/>
    </location>
</feature>
<feature type="transmembrane region" description="Helical" evidence="9">
    <location>
        <begin position="64"/>
        <end position="86"/>
    </location>
</feature>
<dbReference type="InterPro" id="IPR004563">
    <property type="entry name" value="Apolipo_AcylTrfase"/>
</dbReference>
<dbReference type="PANTHER" id="PTHR38686">
    <property type="entry name" value="APOLIPOPROTEIN N-ACYLTRANSFERASE"/>
    <property type="match status" value="1"/>
</dbReference>
<feature type="transmembrane region" description="Helical" evidence="9">
    <location>
        <begin position="98"/>
        <end position="124"/>
    </location>
</feature>
<name>A0A2S5JLN4_9RHOB</name>
<evidence type="ECO:0000313" key="11">
    <source>
        <dbReference type="EMBL" id="PPB82360.1"/>
    </source>
</evidence>
<evidence type="ECO:0000256" key="3">
    <source>
        <dbReference type="ARBA" id="ARBA00022475"/>
    </source>
</evidence>
<dbReference type="InterPro" id="IPR045378">
    <property type="entry name" value="LNT_N"/>
</dbReference>
<comment type="subcellular location">
    <subcellularLocation>
        <location evidence="1 9">Cell membrane</location>
        <topology evidence="1 9">Multi-pass membrane protein</topology>
    </subcellularLocation>
</comment>
<comment type="caution">
    <text evidence="11">The sequence shown here is derived from an EMBL/GenBank/DDBJ whole genome shotgun (WGS) entry which is preliminary data.</text>
</comment>
<evidence type="ECO:0000256" key="2">
    <source>
        <dbReference type="ARBA" id="ARBA00010065"/>
    </source>
</evidence>
<evidence type="ECO:0000256" key="8">
    <source>
        <dbReference type="ARBA" id="ARBA00023315"/>
    </source>
</evidence>
<dbReference type="InterPro" id="IPR036526">
    <property type="entry name" value="C-N_Hydrolase_sf"/>
</dbReference>
<keyword evidence="12" id="KW-1185">Reference proteome</keyword>
<evidence type="ECO:0000256" key="1">
    <source>
        <dbReference type="ARBA" id="ARBA00004651"/>
    </source>
</evidence>
<proteinExistence type="inferred from homology"/>
<dbReference type="PROSITE" id="PS50263">
    <property type="entry name" value="CN_HYDROLASE"/>
    <property type="match status" value="1"/>
</dbReference>
<organism evidence="11 12">
    <name type="scientific">Albidovulum inexpectatum</name>
    <dbReference type="NCBI Taxonomy" id="196587"/>
    <lineage>
        <taxon>Bacteria</taxon>
        <taxon>Pseudomonadati</taxon>
        <taxon>Pseudomonadota</taxon>
        <taxon>Alphaproteobacteria</taxon>
        <taxon>Rhodobacterales</taxon>
        <taxon>Paracoccaceae</taxon>
        <taxon>Albidovulum</taxon>
    </lineage>
</organism>